<evidence type="ECO:0000256" key="1">
    <source>
        <dbReference type="SAM" id="Coils"/>
    </source>
</evidence>
<dbReference type="AlphaFoldDB" id="A0A0G0XJ51"/>
<keyword evidence="1" id="KW-0175">Coiled coil</keyword>
<feature type="coiled-coil region" evidence="1">
    <location>
        <begin position="30"/>
        <end position="57"/>
    </location>
</feature>
<evidence type="ECO:0000313" key="2">
    <source>
        <dbReference type="EMBL" id="KKS24935.1"/>
    </source>
</evidence>
<gene>
    <name evidence="2" type="ORF">UU83_C0015G0003</name>
</gene>
<name>A0A0G0XJ51_9BACT</name>
<evidence type="ECO:0000313" key="3">
    <source>
        <dbReference type="Proteomes" id="UP000033856"/>
    </source>
</evidence>
<proteinExistence type="predicted"/>
<sequence length="146" mass="17621">MPYPDYTPEEVEKFKKNNYKITIFMDDKRVVRYLREKEEERLKLKKAKKRKETITLNFESKLQDYLSFYKRNKIDLPLNFEDTIRDIWDRNQVKIEQAIKQNGFDELLIIPGNLPLTEIKDKMGMEQGYYEFANFQEEGSFSEAIS</sequence>
<organism evidence="2 3">
    <name type="scientific">Candidatus Jorgensenbacteria bacterium GW2011_GWF2_41_8</name>
    <dbReference type="NCBI Taxonomy" id="1618667"/>
    <lineage>
        <taxon>Bacteria</taxon>
        <taxon>Candidatus Joergenseniibacteriota</taxon>
    </lineage>
</organism>
<comment type="caution">
    <text evidence="2">The sequence shown here is derived from an EMBL/GenBank/DDBJ whole genome shotgun (WGS) entry which is preliminary data.</text>
</comment>
<reference evidence="2 3" key="1">
    <citation type="journal article" date="2015" name="Nature">
        <title>rRNA introns, odd ribosomes, and small enigmatic genomes across a large radiation of phyla.</title>
        <authorList>
            <person name="Brown C.T."/>
            <person name="Hug L.A."/>
            <person name="Thomas B.C."/>
            <person name="Sharon I."/>
            <person name="Castelle C.J."/>
            <person name="Singh A."/>
            <person name="Wilkins M.J."/>
            <person name="Williams K.H."/>
            <person name="Banfield J.F."/>
        </authorList>
    </citation>
    <scope>NUCLEOTIDE SEQUENCE [LARGE SCALE GENOMIC DNA]</scope>
</reference>
<dbReference type="EMBL" id="LCCD01000015">
    <property type="protein sequence ID" value="KKS24935.1"/>
    <property type="molecule type" value="Genomic_DNA"/>
</dbReference>
<dbReference type="Proteomes" id="UP000033856">
    <property type="component" value="Unassembled WGS sequence"/>
</dbReference>
<protein>
    <submittedName>
        <fullName evidence="2">Uncharacterized protein</fullName>
    </submittedName>
</protein>
<accession>A0A0G0XJ51</accession>